<dbReference type="PANTHER" id="PTHR33694:SF1">
    <property type="entry name" value="UDP-3-O-ACYL-N-ACETYLGLUCOSAMINE DEACETYLASE 1, MITOCHONDRIAL-RELATED"/>
    <property type="match status" value="1"/>
</dbReference>
<gene>
    <name evidence="12" type="primary">lpxC</name>
    <name evidence="13" type="ORF">H6F44_08530</name>
</gene>
<organism evidence="13 14">
    <name type="scientific">Pseudanabaena cinerea FACHB-1277</name>
    <dbReference type="NCBI Taxonomy" id="2949581"/>
    <lineage>
        <taxon>Bacteria</taxon>
        <taxon>Bacillati</taxon>
        <taxon>Cyanobacteriota</taxon>
        <taxon>Cyanophyceae</taxon>
        <taxon>Pseudanabaenales</taxon>
        <taxon>Pseudanabaenaceae</taxon>
        <taxon>Pseudanabaena</taxon>
        <taxon>Pseudanabaena cinerea</taxon>
    </lineage>
</organism>
<evidence type="ECO:0000256" key="5">
    <source>
        <dbReference type="ARBA" id="ARBA00022516"/>
    </source>
</evidence>
<evidence type="ECO:0000256" key="7">
    <source>
        <dbReference type="ARBA" id="ARBA00022723"/>
    </source>
</evidence>
<evidence type="ECO:0000256" key="4">
    <source>
        <dbReference type="ARBA" id="ARBA00012745"/>
    </source>
</evidence>
<dbReference type="Pfam" id="PF03331">
    <property type="entry name" value="LpxC"/>
    <property type="match status" value="1"/>
</dbReference>
<feature type="binding site" evidence="12">
    <location>
        <position position="74"/>
    </location>
    <ligand>
        <name>Zn(2+)</name>
        <dbReference type="ChEBI" id="CHEBI:29105"/>
    </ligand>
</feature>
<dbReference type="PANTHER" id="PTHR33694">
    <property type="entry name" value="UDP-3-O-ACYL-N-ACETYLGLUCOSAMINE DEACETYLASE 1, MITOCHONDRIAL-RELATED"/>
    <property type="match status" value="1"/>
</dbReference>
<protein>
    <recommendedName>
        <fullName evidence="4 12">UDP-3-O-acyl-N-acetylglucosamine deacetylase</fullName>
        <shortName evidence="12">UDP-3-O-acyl-GlcNAc deacetylase</shortName>
        <ecNumber evidence="4 12">3.5.1.108</ecNumber>
    </recommendedName>
    <alternativeName>
        <fullName evidence="12">UDP-3-O-[R-3-hydroxymyristoyl]-N-acetylglucosamine deacetylase</fullName>
    </alternativeName>
</protein>
<evidence type="ECO:0000313" key="13">
    <source>
        <dbReference type="EMBL" id="MBD2150162.1"/>
    </source>
</evidence>
<name>A0A926UU18_9CYAN</name>
<evidence type="ECO:0000313" key="14">
    <source>
        <dbReference type="Proteomes" id="UP000631421"/>
    </source>
</evidence>
<feature type="binding site" evidence="12">
    <location>
        <position position="238"/>
    </location>
    <ligand>
        <name>Zn(2+)</name>
        <dbReference type="ChEBI" id="CHEBI:29105"/>
    </ligand>
</feature>
<accession>A0A926UU18</accession>
<dbReference type="RefSeq" id="WP_190350529.1">
    <property type="nucleotide sequence ID" value="NZ_JACJPY010000020.1"/>
</dbReference>
<dbReference type="AlphaFoldDB" id="A0A926UU18"/>
<dbReference type="EMBL" id="JACJPY010000020">
    <property type="protein sequence ID" value="MBD2150162.1"/>
    <property type="molecule type" value="Genomic_DNA"/>
</dbReference>
<keyword evidence="6 12" id="KW-0441">Lipid A biosynthesis</keyword>
<keyword evidence="10 12" id="KW-0443">Lipid metabolism</keyword>
<feature type="binding site" evidence="12">
    <location>
        <position position="234"/>
    </location>
    <ligand>
        <name>Zn(2+)</name>
        <dbReference type="ChEBI" id="CHEBI:29105"/>
    </ligand>
</feature>
<sequence length="283" mass="30377">MLYQQTIASPFSLSGVGLHSGEAVTVTVSPAPIDAGRYFMIGDQKIPASTNVVTASQLSTELRQNGAGVRTVEHLLSALFGMGVHNACIELDRPELPILDGSALPWVEAIAQVGIELQAEGDRLIALPQPLTIAKGDSFVTAIPADHLRFTYGIEFPSQAIGEQWFSWSPKVEDFAAAFAQDIAPARTFTLAAYIDQMRAAGLIKGGSLENAIVCDGDRWVNPPLRFDNEPCRHKLLDLIGDLSLLGFLPRAHIVAYKASHNLHAELAVAIANGTKASQLLTQ</sequence>
<reference evidence="13" key="1">
    <citation type="journal article" date="2015" name="ISME J.">
        <title>Draft Genome Sequence of Streptomyces incarnatus NRRL8089, which Produces the Nucleoside Antibiotic Sinefungin.</title>
        <authorList>
            <person name="Oshima K."/>
            <person name="Hattori M."/>
            <person name="Shimizu H."/>
            <person name="Fukuda K."/>
            <person name="Nemoto M."/>
            <person name="Inagaki K."/>
            <person name="Tamura T."/>
        </authorList>
    </citation>
    <scope>NUCLEOTIDE SEQUENCE</scope>
    <source>
        <strain evidence="13">FACHB-1277</strain>
    </source>
</reference>
<keyword evidence="7 12" id="KW-0479">Metal-binding</keyword>
<evidence type="ECO:0000256" key="8">
    <source>
        <dbReference type="ARBA" id="ARBA00022801"/>
    </source>
</evidence>
<keyword evidence="14" id="KW-1185">Reference proteome</keyword>
<comment type="similarity">
    <text evidence="12">Belongs to the LpxC family.</text>
</comment>
<keyword evidence="5 12" id="KW-0444">Lipid biosynthesis</keyword>
<keyword evidence="8 12" id="KW-0378">Hydrolase</keyword>
<dbReference type="InterPro" id="IPR004463">
    <property type="entry name" value="UDP-acyl_GlcNac_deAcase"/>
</dbReference>
<comment type="pathway">
    <text evidence="3 12">Glycolipid biosynthesis; lipid IV(A) biosynthesis; lipid IV(A) from (3R)-3-hydroxytetradecanoyl-[acyl-carrier-protein] and UDP-N-acetyl-alpha-D-glucosamine: step 2/6.</text>
</comment>
<dbReference type="InterPro" id="IPR011334">
    <property type="entry name" value="UDP-acyl_GlcNac_deAcase_C"/>
</dbReference>
<keyword evidence="9 12" id="KW-0862">Zinc</keyword>
<dbReference type="InterPro" id="IPR020568">
    <property type="entry name" value="Ribosomal_Su5_D2-typ_SF"/>
</dbReference>
<evidence type="ECO:0000256" key="2">
    <source>
        <dbReference type="ARBA" id="ARBA00002923"/>
    </source>
</evidence>
<dbReference type="EC" id="3.5.1.108" evidence="4 12"/>
<comment type="cofactor">
    <cofactor evidence="1 12">
        <name>Zn(2+)</name>
        <dbReference type="ChEBI" id="CHEBI:29105"/>
    </cofactor>
</comment>
<evidence type="ECO:0000256" key="10">
    <source>
        <dbReference type="ARBA" id="ARBA00023098"/>
    </source>
</evidence>
<dbReference type="Proteomes" id="UP000631421">
    <property type="component" value="Unassembled WGS sequence"/>
</dbReference>
<evidence type="ECO:0000256" key="12">
    <source>
        <dbReference type="HAMAP-Rule" id="MF_00388"/>
    </source>
</evidence>
<dbReference type="InterPro" id="IPR015870">
    <property type="entry name" value="UDP-acyl_N-AcGlcN_deAcase_N"/>
</dbReference>
<evidence type="ECO:0000256" key="9">
    <source>
        <dbReference type="ARBA" id="ARBA00022833"/>
    </source>
</evidence>
<evidence type="ECO:0000256" key="11">
    <source>
        <dbReference type="ARBA" id="ARBA00024535"/>
    </source>
</evidence>
<dbReference type="GO" id="GO:0016020">
    <property type="term" value="C:membrane"/>
    <property type="evidence" value="ECO:0007669"/>
    <property type="project" value="GOC"/>
</dbReference>
<dbReference type="Gene3D" id="3.30.1700.10">
    <property type="entry name" value="lpxc deacetylase, domain 2"/>
    <property type="match status" value="1"/>
</dbReference>
<reference evidence="13" key="2">
    <citation type="submission" date="2020-08" db="EMBL/GenBank/DDBJ databases">
        <authorList>
            <person name="Chen M."/>
            <person name="Teng W."/>
            <person name="Zhao L."/>
            <person name="Hu C."/>
            <person name="Zhou Y."/>
            <person name="Han B."/>
            <person name="Song L."/>
            <person name="Shu W."/>
        </authorList>
    </citation>
    <scope>NUCLEOTIDE SEQUENCE</scope>
    <source>
        <strain evidence="13">FACHB-1277</strain>
    </source>
</reference>
<dbReference type="HAMAP" id="MF_00388">
    <property type="entry name" value="LpxC"/>
    <property type="match status" value="1"/>
</dbReference>
<evidence type="ECO:0000256" key="1">
    <source>
        <dbReference type="ARBA" id="ARBA00001947"/>
    </source>
</evidence>
<dbReference type="SUPFAM" id="SSF54211">
    <property type="entry name" value="Ribosomal protein S5 domain 2-like"/>
    <property type="match status" value="2"/>
</dbReference>
<evidence type="ECO:0000256" key="3">
    <source>
        <dbReference type="ARBA" id="ARBA00005002"/>
    </source>
</evidence>
<dbReference type="GO" id="GO:0009245">
    <property type="term" value="P:lipid A biosynthetic process"/>
    <property type="evidence" value="ECO:0007669"/>
    <property type="project" value="UniProtKB-UniRule"/>
</dbReference>
<dbReference type="NCBIfam" id="TIGR00325">
    <property type="entry name" value="lpxC"/>
    <property type="match status" value="1"/>
</dbReference>
<dbReference type="GO" id="GO:0103117">
    <property type="term" value="F:UDP-3-O-acyl-N-acetylglucosamine deacetylase activity"/>
    <property type="evidence" value="ECO:0007669"/>
    <property type="project" value="UniProtKB-UniRule"/>
</dbReference>
<dbReference type="Gene3D" id="3.30.230.20">
    <property type="entry name" value="lpxc deacetylase, domain 1"/>
    <property type="match status" value="1"/>
</dbReference>
<comment type="function">
    <text evidence="2 12">Catalyzes the hydrolysis of UDP-3-O-myristoyl-N-acetylglucosamine to form UDP-3-O-myristoylglucosamine and acetate, the committed step in lipid A biosynthesis.</text>
</comment>
<comment type="caution">
    <text evidence="13">The sequence shown here is derived from an EMBL/GenBank/DDBJ whole genome shotgun (WGS) entry which is preliminary data.</text>
</comment>
<feature type="active site" description="Proton donor" evidence="12">
    <location>
        <position position="261"/>
    </location>
</feature>
<dbReference type="GO" id="GO:0046872">
    <property type="term" value="F:metal ion binding"/>
    <property type="evidence" value="ECO:0007669"/>
    <property type="project" value="UniProtKB-KW"/>
</dbReference>
<comment type="catalytic activity">
    <reaction evidence="11 12">
        <text>a UDP-3-O-[(3R)-3-hydroxyacyl]-N-acetyl-alpha-D-glucosamine + H2O = a UDP-3-O-[(3R)-3-hydroxyacyl]-alpha-D-glucosamine + acetate</text>
        <dbReference type="Rhea" id="RHEA:67816"/>
        <dbReference type="ChEBI" id="CHEBI:15377"/>
        <dbReference type="ChEBI" id="CHEBI:30089"/>
        <dbReference type="ChEBI" id="CHEBI:137740"/>
        <dbReference type="ChEBI" id="CHEBI:173225"/>
        <dbReference type="EC" id="3.5.1.108"/>
    </reaction>
</comment>
<proteinExistence type="inferred from homology"/>
<evidence type="ECO:0000256" key="6">
    <source>
        <dbReference type="ARBA" id="ARBA00022556"/>
    </source>
</evidence>